<dbReference type="InterPro" id="IPR036388">
    <property type="entry name" value="WH-like_DNA-bd_sf"/>
</dbReference>
<evidence type="ECO:0000256" key="4">
    <source>
        <dbReference type="PIRNR" id="PIRNR006707"/>
    </source>
</evidence>
<gene>
    <name evidence="6" type="ordered locus">Huta_1167</name>
</gene>
<evidence type="ECO:0000256" key="3">
    <source>
        <dbReference type="ARBA" id="ARBA00023163"/>
    </source>
</evidence>
<dbReference type="PANTHER" id="PTHR38465">
    <property type="entry name" value="HTH-TYPE TRANSCRIPTIONAL REGULATOR MJ1563-RELATED"/>
    <property type="match status" value="1"/>
</dbReference>
<evidence type="ECO:0000256" key="5">
    <source>
        <dbReference type="SAM" id="Coils"/>
    </source>
</evidence>
<evidence type="ECO:0000313" key="6">
    <source>
        <dbReference type="EMBL" id="ACV11343.1"/>
    </source>
</evidence>
<organism evidence="6 7">
    <name type="scientific">Halorhabdus utahensis (strain DSM 12940 / JCM 11049 / AX-2)</name>
    <dbReference type="NCBI Taxonomy" id="519442"/>
    <lineage>
        <taxon>Archaea</taxon>
        <taxon>Methanobacteriati</taxon>
        <taxon>Methanobacteriota</taxon>
        <taxon>Stenosarchaea group</taxon>
        <taxon>Halobacteria</taxon>
        <taxon>Halobacteriales</taxon>
        <taxon>Haloarculaceae</taxon>
        <taxon>Halorhabdus</taxon>
    </lineage>
</organism>
<keyword evidence="7" id="KW-1185">Reference proteome</keyword>
<dbReference type="AlphaFoldDB" id="C7NMN0"/>
<dbReference type="InterPro" id="IPR026282">
    <property type="entry name" value="MJ1563"/>
</dbReference>
<dbReference type="InterPro" id="IPR052362">
    <property type="entry name" value="HTH-GbsR_regulator"/>
</dbReference>
<dbReference type="STRING" id="519442.Huta_1167"/>
<evidence type="ECO:0000256" key="1">
    <source>
        <dbReference type="ARBA" id="ARBA00023015"/>
    </source>
</evidence>
<sequence>MMEDSDTDQPTAEGPPPDAVVEARETMIGAFERSAEIYGVKRSYGRLYGVLYFAEEPLSLDTLAARSEYAKSTVSTAMSDLQRYHMVTRRSLPGEGKKAFYEAETDFWQIFRAFLNNEVRREIETMTGALEAAIDSLEDVEDERAERDRRKLRELKQVYERSDRIVGLFNSQSMDRIVSALERLQ</sequence>
<dbReference type="PIRSF" id="PIRSF006707">
    <property type="entry name" value="MJ1563"/>
    <property type="match status" value="1"/>
</dbReference>
<dbReference type="EMBL" id="CP001687">
    <property type="protein sequence ID" value="ACV11343.1"/>
    <property type="molecule type" value="Genomic_DNA"/>
</dbReference>
<keyword evidence="5" id="KW-0175">Coiled coil</keyword>
<keyword evidence="3 4" id="KW-0804">Transcription</keyword>
<evidence type="ECO:0000256" key="2">
    <source>
        <dbReference type="ARBA" id="ARBA00023125"/>
    </source>
</evidence>
<name>C7NMN0_HALUD</name>
<comment type="similarity">
    <text evidence="4">Belongs to the GbsR family.</text>
</comment>
<dbReference type="GO" id="GO:0003677">
    <property type="term" value="F:DNA binding"/>
    <property type="evidence" value="ECO:0007669"/>
    <property type="project" value="UniProtKB-UniRule"/>
</dbReference>
<reference evidence="6 7" key="1">
    <citation type="journal article" date="2009" name="Stand. Genomic Sci.">
        <title>Complete genome sequence of Halorhabdus utahensis type strain (AX-2).</title>
        <authorList>
            <person name="Anderson I."/>
            <person name="Tindall B.J."/>
            <person name="Pomrenke H."/>
            <person name="Goker M."/>
            <person name="Lapidus A."/>
            <person name="Nolan M."/>
            <person name="Copeland A."/>
            <person name="Glavina Del Rio T."/>
            <person name="Chen F."/>
            <person name="Tice H."/>
            <person name="Cheng J.F."/>
            <person name="Lucas S."/>
            <person name="Chertkov O."/>
            <person name="Bruce D."/>
            <person name="Brettin T."/>
            <person name="Detter J.C."/>
            <person name="Han C."/>
            <person name="Goodwin L."/>
            <person name="Land M."/>
            <person name="Hauser L."/>
            <person name="Chang Y.J."/>
            <person name="Jeffries C.D."/>
            <person name="Pitluck S."/>
            <person name="Pati A."/>
            <person name="Mavromatis K."/>
            <person name="Ivanova N."/>
            <person name="Ovchinnikova G."/>
            <person name="Chen A."/>
            <person name="Palaniappan K."/>
            <person name="Chain P."/>
            <person name="Rohde M."/>
            <person name="Bristow J."/>
            <person name="Eisen J.A."/>
            <person name="Markowitz V."/>
            <person name="Hugenholtz P."/>
            <person name="Kyrpides N.C."/>
            <person name="Klenk H.P."/>
        </authorList>
    </citation>
    <scope>NUCLEOTIDE SEQUENCE [LARGE SCALE GENOMIC DNA]</scope>
    <source>
        <strain evidence="7">DSM 12940 / JCM 11049 / AX-2</strain>
    </source>
</reference>
<dbReference type="InterPro" id="IPR036390">
    <property type="entry name" value="WH_DNA-bd_sf"/>
</dbReference>
<accession>C7NMN0</accession>
<dbReference type="eggNOG" id="arCOG02795">
    <property type="taxonomic scope" value="Archaea"/>
</dbReference>
<protein>
    <recommendedName>
        <fullName evidence="4">HTH-type transcriptional regulator</fullName>
    </recommendedName>
</protein>
<feature type="coiled-coil region" evidence="5">
    <location>
        <begin position="123"/>
        <end position="150"/>
    </location>
</feature>
<dbReference type="SUPFAM" id="SSF46785">
    <property type="entry name" value="Winged helix' DNA-binding domain"/>
    <property type="match status" value="1"/>
</dbReference>
<dbReference type="Gene3D" id="1.10.10.10">
    <property type="entry name" value="Winged helix-like DNA-binding domain superfamily/Winged helix DNA-binding domain"/>
    <property type="match status" value="1"/>
</dbReference>
<dbReference type="HOGENOM" id="CLU_107445_2_0_2"/>
<dbReference type="KEGG" id="hut:Huta_1167"/>
<keyword evidence="1 4" id="KW-0805">Transcription regulation</keyword>
<keyword evidence="2 4" id="KW-0238">DNA-binding</keyword>
<evidence type="ECO:0000313" key="7">
    <source>
        <dbReference type="Proteomes" id="UP000002071"/>
    </source>
</evidence>
<proteinExistence type="inferred from homology"/>
<dbReference type="PANTHER" id="PTHR38465:SF1">
    <property type="entry name" value="HTH-TYPE TRANSCRIPTIONAL REGULATOR MJ1563-RELATED"/>
    <property type="match status" value="1"/>
</dbReference>
<dbReference type="Proteomes" id="UP000002071">
    <property type="component" value="Chromosome"/>
</dbReference>